<sequence length="171" mass="19172">MGDLIVVWGEESVQAELRSSRRSAHVYAKITRGLREKGYMRDTQQCCVKIKELRQVYQKAREANSCSGAEPNTCQFDNKLHAILGGEPTSTPTRNMDTSQVCESRDNKEDYMLDEKEEEKDNGRQASGGSILPKSQEIFLTLEPCGSQNNTVADRDAREGTSGEYTVKMKV</sequence>
<feature type="compositionally biased region" description="Basic and acidic residues" evidence="1">
    <location>
        <begin position="103"/>
        <end position="123"/>
    </location>
</feature>
<organism evidence="3 4">
    <name type="scientific">Chelonia mydas</name>
    <name type="common">Green sea-turtle</name>
    <name type="synonym">Chelonia agassizi</name>
    <dbReference type="NCBI Taxonomy" id="8469"/>
    <lineage>
        <taxon>Eukaryota</taxon>
        <taxon>Metazoa</taxon>
        <taxon>Chordata</taxon>
        <taxon>Craniata</taxon>
        <taxon>Vertebrata</taxon>
        <taxon>Euteleostomi</taxon>
        <taxon>Archelosauria</taxon>
        <taxon>Testudinata</taxon>
        <taxon>Testudines</taxon>
        <taxon>Cryptodira</taxon>
        <taxon>Durocryptodira</taxon>
        <taxon>Americhelydia</taxon>
        <taxon>Chelonioidea</taxon>
        <taxon>Cheloniidae</taxon>
        <taxon>Chelonia</taxon>
    </lineage>
</organism>
<proteinExistence type="predicted"/>
<dbReference type="Pfam" id="PF13837">
    <property type="entry name" value="Myb_DNA-bind_4"/>
    <property type="match status" value="1"/>
</dbReference>
<evidence type="ECO:0000256" key="1">
    <source>
        <dbReference type="SAM" id="MobiDB-lite"/>
    </source>
</evidence>
<reference evidence="4" key="1">
    <citation type="journal article" date="2013" name="Nat. Genet.">
        <title>The draft genomes of soft-shell turtle and green sea turtle yield insights into the development and evolution of the turtle-specific body plan.</title>
        <authorList>
            <person name="Wang Z."/>
            <person name="Pascual-Anaya J."/>
            <person name="Zadissa A."/>
            <person name="Li W."/>
            <person name="Niimura Y."/>
            <person name="Huang Z."/>
            <person name="Li C."/>
            <person name="White S."/>
            <person name="Xiong Z."/>
            <person name="Fang D."/>
            <person name="Wang B."/>
            <person name="Ming Y."/>
            <person name="Chen Y."/>
            <person name="Zheng Y."/>
            <person name="Kuraku S."/>
            <person name="Pignatelli M."/>
            <person name="Herrero J."/>
            <person name="Beal K."/>
            <person name="Nozawa M."/>
            <person name="Li Q."/>
            <person name="Wang J."/>
            <person name="Zhang H."/>
            <person name="Yu L."/>
            <person name="Shigenobu S."/>
            <person name="Wang J."/>
            <person name="Liu J."/>
            <person name="Flicek P."/>
            <person name="Searle S."/>
            <person name="Wang J."/>
            <person name="Kuratani S."/>
            <person name="Yin Y."/>
            <person name="Aken B."/>
            <person name="Zhang G."/>
            <person name="Irie N."/>
        </authorList>
    </citation>
    <scope>NUCLEOTIDE SEQUENCE [LARGE SCALE GENOMIC DNA]</scope>
</reference>
<feature type="compositionally biased region" description="Polar residues" evidence="1">
    <location>
        <begin position="88"/>
        <end position="102"/>
    </location>
</feature>
<protein>
    <submittedName>
        <fullName evidence="3">Zinc finger and SCAN domain-containing protein 29</fullName>
    </submittedName>
</protein>
<feature type="domain" description="Myb/SANT-like DNA-binding" evidence="2">
    <location>
        <begin position="4"/>
        <end position="83"/>
    </location>
</feature>
<evidence type="ECO:0000259" key="2">
    <source>
        <dbReference type="Pfam" id="PF13837"/>
    </source>
</evidence>
<evidence type="ECO:0000313" key="4">
    <source>
        <dbReference type="Proteomes" id="UP000031443"/>
    </source>
</evidence>
<evidence type="ECO:0000313" key="3">
    <source>
        <dbReference type="EMBL" id="EMP29821.1"/>
    </source>
</evidence>
<feature type="region of interest" description="Disordered" evidence="1">
    <location>
        <begin position="83"/>
        <end position="171"/>
    </location>
</feature>
<dbReference type="EMBL" id="KB553681">
    <property type="protein sequence ID" value="EMP29821.1"/>
    <property type="molecule type" value="Genomic_DNA"/>
</dbReference>
<dbReference type="PANTHER" id="PTHR47595:SF1">
    <property type="entry name" value="MYB_SANT-LIKE DNA-BINDING DOMAIN-CONTAINING PROTEIN"/>
    <property type="match status" value="1"/>
</dbReference>
<name>M7AWI8_CHEMY</name>
<dbReference type="Gene3D" id="1.10.10.60">
    <property type="entry name" value="Homeodomain-like"/>
    <property type="match status" value="1"/>
</dbReference>
<dbReference type="Proteomes" id="UP000031443">
    <property type="component" value="Unassembled WGS sequence"/>
</dbReference>
<gene>
    <name evidence="3" type="ORF">UY3_13060</name>
</gene>
<accession>M7AWI8</accession>
<dbReference type="AlphaFoldDB" id="M7AWI8"/>
<dbReference type="InterPro" id="IPR044822">
    <property type="entry name" value="Myb_DNA-bind_4"/>
</dbReference>
<keyword evidence="4" id="KW-1185">Reference proteome</keyword>
<dbReference type="PANTHER" id="PTHR47595">
    <property type="entry name" value="HEAT SHOCK 70 KDA PROTEIN 14"/>
    <property type="match status" value="1"/>
</dbReference>